<dbReference type="EMBL" id="MN739203">
    <property type="protein sequence ID" value="QHS93408.1"/>
    <property type="molecule type" value="Genomic_DNA"/>
</dbReference>
<reference evidence="1" key="1">
    <citation type="journal article" date="2020" name="Nature">
        <title>Giant virus diversity and host interactions through global metagenomics.</title>
        <authorList>
            <person name="Schulz F."/>
            <person name="Roux S."/>
            <person name="Paez-Espino D."/>
            <person name="Jungbluth S."/>
            <person name="Walsh D.A."/>
            <person name="Denef V.J."/>
            <person name="McMahon K.D."/>
            <person name="Konstantinidis K.T."/>
            <person name="Eloe-Fadrosh E.A."/>
            <person name="Kyrpides N.C."/>
            <person name="Woyke T."/>
        </authorList>
    </citation>
    <scope>NUCLEOTIDE SEQUENCE</scope>
    <source>
        <strain evidence="1">GVMAG-M-3300017989-17</strain>
    </source>
</reference>
<organism evidence="1">
    <name type="scientific">viral metagenome</name>
    <dbReference type="NCBI Taxonomy" id="1070528"/>
    <lineage>
        <taxon>unclassified sequences</taxon>
        <taxon>metagenomes</taxon>
        <taxon>organismal metagenomes</taxon>
    </lineage>
</organism>
<sequence length="92" mass="10483">MEKVLEIWTTTRGDVWKTKLSKREALQTCQVGYKGHACRRPAFAKGVMISVFRAYPGGGGGGGDNRYVCRGCYHHIQRNIQQHGEYRVRVKK</sequence>
<protein>
    <submittedName>
        <fullName evidence="1">Uncharacterized protein</fullName>
    </submittedName>
</protein>
<dbReference type="AlphaFoldDB" id="A0A6C0BPT6"/>
<name>A0A6C0BPT6_9ZZZZ</name>
<accession>A0A6C0BPT6</accession>
<proteinExistence type="predicted"/>
<evidence type="ECO:0000313" key="1">
    <source>
        <dbReference type="EMBL" id="QHS93408.1"/>
    </source>
</evidence>